<evidence type="ECO:0000256" key="1">
    <source>
        <dbReference type="ARBA" id="ARBA00023015"/>
    </source>
</evidence>
<keyword evidence="6" id="KW-1185">Reference proteome</keyword>
<feature type="domain" description="HTH gntR-type" evidence="4">
    <location>
        <begin position="11"/>
        <end position="77"/>
    </location>
</feature>
<dbReference type="InterPro" id="IPR011711">
    <property type="entry name" value="GntR_C"/>
</dbReference>
<dbReference type="InterPro" id="IPR008920">
    <property type="entry name" value="TF_FadR/GntR_C"/>
</dbReference>
<dbReference type="Pfam" id="PF00392">
    <property type="entry name" value="GntR"/>
    <property type="match status" value="1"/>
</dbReference>
<sequence length="219" mass="23407">MARKGLIEPAERLSDKVYAKLREEIDSGTIAAGQRLVEVEVAGRYGVSRTPVREALIRLAREGALEPAERGFALPSDDHLAMRERLEARRLLDVALARAAAAAIVRGDVDTAPLDAELRRAASAHAQGRARAFANAHHALRAAIRAIAGNRLLARCGELVDDSFRLGREQLYRVAGNREATLAADRALVAALLAGDADAAQAETLAFIARVESHAAPAN</sequence>
<dbReference type="SUPFAM" id="SSF48008">
    <property type="entry name" value="GntR ligand-binding domain-like"/>
    <property type="match status" value="1"/>
</dbReference>
<name>A0ABU3Y1T7_9SPHN</name>
<accession>A0ABU3Y1T7</accession>
<dbReference type="PANTHER" id="PTHR43537">
    <property type="entry name" value="TRANSCRIPTIONAL REGULATOR, GNTR FAMILY"/>
    <property type="match status" value="1"/>
</dbReference>
<dbReference type="InterPro" id="IPR036388">
    <property type="entry name" value="WH-like_DNA-bd_sf"/>
</dbReference>
<evidence type="ECO:0000256" key="3">
    <source>
        <dbReference type="ARBA" id="ARBA00023163"/>
    </source>
</evidence>
<dbReference type="InterPro" id="IPR000524">
    <property type="entry name" value="Tscrpt_reg_HTH_GntR"/>
</dbReference>
<keyword evidence="2" id="KW-0238">DNA-binding</keyword>
<evidence type="ECO:0000256" key="2">
    <source>
        <dbReference type="ARBA" id="ARBA00023125"/>
    </source>
</evidence>
<evidence type="ECO:0000313" key="6">
    <source>
        <dbReference type="Proteomes" id="UP001273531"/>
    </source>
</evidence>
<comment type="caution">
    <text evidence="5">The sequence shown here is derived from an EMBL/GenBank/DDBJ whole genome shotgun (WGS) entry which is preliminary data.</text>
</comment>
<dbReference type="SMART" id="SM00345">
    <property type="entry name" value="HTH_GNTR"/>
    <property type="match status" value="1"/>
</dbReference>
<evidence type="ECO:0000313" key="5">
    <source>
        <dbReference type="EMBL" id="MDV3455358.1"/>
    </source>
</evidence>
<dbReference type="Proteomes" id="UP001273531">
    <property type="component" value="Unassembled WGS sequence"/>
</dbReference>
<reference evidence="5 6" key="1">
    <citation type="submission" date="2023-10" db="EMBL/GenBank/DDBJ databases">
        <title>Sphingomonas sp. HF-S4 16S ribosomal RNA gene Genome sequencing and assembly.</title>
        <authorList>
            <person name="Lee H."/>
        </authorList>
    </citation>
    <scope>NUCLEOTIDE SEQUENCE [LARGE SCALE GENOMIC DNA]</scope>
    <source>
        <strain evidence="5 6">HF-S4</strain>
    </source>
</reference>
<dbReference type="InterPro" id="IPR036390">
    <property type="entry name" value="WH_DNA-bd_sf"/>
</dbReference>
<keyword evidence="1" id="KW-0805">Transcription regulation</keyword>
<gene>
    <name evidence="5" type="ORF">RZN05_00060</name>
</gene>
<dbReference type="EMBL" id="JAWJEJ010000001">
    <property type="protein sequence ID" value="MDV3455358.1"/>
    <property type="molecule type" value="Genomic_DNA"/>
</dbReference>
<organism evidence="5 6">
    <name type="scientific">Sphingomonas agrestis</name>
    <dbReference type="NCBI Taxonomy" id="3080540"/>
    <lineage>
        <taxon>Bacteria</taxon>
        <taxon>Pseudomonadati</taxon>
        <taxon>Pseudomonadota</taxon>
        <taxon>Alphaproteobacteria</taxon>
        <taxon>Sphingomonadales</taxon>
        <taxon>Sphingomonadaceae</taxon>
        <taxon>Sphingomonas</taxon>
    </lineage>
</organism>
<dbReference type="Gene3D" id="1.10.10.10">
    <property type="entry name" value="Winged helix-like DNA-binding domain superfamily/Winged helix DNA-binding domain"/>
    <property type="match status" value="1"/>
</dbReference>
<dbReference type="PROSITE" id="PS50949">
    <property type="entry name" value="HTH_GNTR"/>
    <property type="match status" value="1"/>
</dbReference>
<dbReference type="PANTHER" id="PTHR43537:SF5">
    <property type="entry name" value="UXU OPERON TRANSCRIPTIONAL REGULATOR"/>
    <property type="match status" value="1"/>
</dbReference>
<protein>
    <submittedName>
        <fullName evidence="5">GntR family transcriptional regulator</fullName>
    </submittedName>
</protein>
<dbReference type="SUPFAM" id="SSF46785">
    <property type="entry name" value="Winged helix' DNA-binding domain"/>
    <property type="match status" value="1"/>
</dbReference>
<evidence type="ECO:0000259" key="4">
    <source>
        <dbReference type="PROSITE" id="PS50949"/>
    </source>
</evidence>
<dbReference type="Pfam" id="PF07729">
    <property type="entry name" value="FCD"/>
    <property type="match status" value="1"/>
</dbReference>
<dbReference type="CDD" id="cd07377">
    <property type="entry name" value="WHTH_GntR"/>
    <property type="match status" value="1"/>
</dbReference>
<proteinExistence type="predicted"/>
<dbReference type="RefSeq" id="WP_317224581.1">
    <property type="nucleotide sequence ID" value="NZ_JAWJEJ010000001.1"/>
</dbReference>
<dbReference type="Gene3D" id="1.20.120.530">
    <property type="entry name" value="GntR ligand-binding domain-like"/>
    <property type="match status" value="1"/>
</dbReference>
<keyword evidence="3" id="KW-0804">Transcription</keyword>